<dbReference type="EMBL" id="JANUHB010000001">
    <property type="protein sequence ID" value="MCS0807456.1"/>
    <property type="molecule type" value="Genomic_DNA"/>
</dbReference>
<dbReference type="Proteomes" id="UP001206126">
    <property type="component" value="Unassembled WGS sequence"/>
</dbReference>
<protein>
    <submittedName>
        <fullName evidence="2">Uncharacterized protein</fullName>
    </submittedName>
</protein>
<feature type="region of interest" description="Disordered" evidence="1">
    <location>
        <begin position="73"/>
        <end position="95"/>
    </location>
</feature>
<evidence type="ECO:0000256" key="1">
    <source>
        <dbReference type="SAM" id="MobiDB-lite"/>
    </source>
</evidence>
<reference evidence="2 3" key="1">
    <citation type="submission" date="2022-08" db="EMBL/GenBank/DDBJ databases">
        <title>Reclassification of Massilia species as members of the genera Telluria, Duganella, Pseudoduganella, Mokoshia gen. nov. and Zemynaea gen. nov. using orthogonal and non-orthogonal genome-based approaches.</title>
        <authorList>
            <person name="Bowman J.P."/>
        </authorList>
    </citation>
    <scope>NUCLEOTIDE SEQUENCE [LARGE SCALE GENOMIC DNA]</scope>
    <source>
        <strain evidence="2 3">JCM 31605</strain>
    </source>
</reference>
<sequence length="95" mass="10532">MQTVKDQQSNVEERKTIAREQSALFPTRLALARWMSGADLPHLHHAHPPLRAAWLAQAQRDFQAWLDGGGFVQHDGAANEPKASPDGHSAETWAI</sequence>
<accession>A0ABT2DAJ6</accession>
<name>A0ABT2DAJ6_9BURK</name>
<evidence type="ECO:0000313" key="2">
    <source>
        <dbReference type="EMBL" id="MCS0807456.1"/>
    </source>
</evidence>
<dbReference type="RefSeq" id="WP_258821222.1">
    <property type="nucleotide sequence ID" value="NZ_JANUHB010000001.1"/>
</dbReference>
<gene>
    <name evidence="2" type="ORF">NX774_05895</name>
</gene>
<evidence type="ECO:0000313" key="3">
    <source>
        <dbReference type="Proteomes" id="UP001206126"/>
    </source>
</evidence>
<keyword evidence="3" id="KW-1185">Reference proteome</keyword>
<proteinExistence type="predicted"/>
<organism evidence="2 3">
    <name type="scientific">Massilia agilis</name>
    <dbReference type="NCBI Taxonomy" id="1811226"/>
    <lineage>
        <taxon>Bacteria</taxon>
        <taxon>Pseudomonadati</taxon>
        <taxon>Pseudomonadota</taxon>
        <taxon>Betaproteobacteria</taxon>
        <taxon>Burkholderiales</taxon>
        <taxon>Oxalobacteraceae</taxon>
        <taxon>Telluria group</taxon>
        <taxon>Massilia</taxon>
    </lineage>
</organism>
<comment type="caution">
    <text evidence="2">The sequence shown here is derived from an EMBL/GenBank/DDBJ whole genome shotgun (WGS) entry which is preliminary data.</text>
</comment>